<dbReference type="SFLD" id="SFLDG01101">
    <property type="entry name" value="Uncharacterised_Radical_SAM_Su"/>
    <property type="match status" value="1"/>
</dbReference>
<dbReference type="SUPFAM" id="SSF102114">
    <property type="entry name" value="Radical SAM enzymes"/>
    <property type="match status" value="1"/>
</dbReference>
<evidence type="ECO:0000313" key="9">
    <source>
        <dbReference type="Proteomes" id="UP000177701"/>
    </source>
</evidence>
<dbReference type="Pfam" id="PF04055">
    <property type="entry name" value="Radical_SAM"/>
    <property type="match status" value="1"/>
</dbReference>
<feature type="binding site" evidence="6">
    <location>
        <position position="84"/>
    </location>
    <ligand>
        <name>[4Fe-4S] cluster</name>
        <dbReference type="ChEBI" id="CHEBI:49883"/>
        <note>4Fe-4S-S-AdoMet</note>
    </ligand>
</feature>
<evidence type="ECO:0000256" key="6">
    <source>
        <dbReference type="PIRSR" id="PIRSR004869-50"/>
    </source>
</evidence>
<dbReference type="InterPro" id="IPR016431">
    <property type="entry name" value="Pyrv-formate_lyase-activ_prd"/>
</dbReference>
<dbReference type="PIRSF" id="PIRSF004869">
    <property type="entry name" value="PflX_prd"/>
    <property type="match status" value="1"/>
</dbReference>
<dbReference type="STRING" id="1797291.A2V47_00745"/>
<dbReference type="GO" id="GO:0003824">
    <property type="term" value="F:catalytic activity"/>
    <property type="evidence" value="ECO:0007669"/>
    <property type="project" value="InterPro"/>
</dbReference>
<dbReference type="InterPro" id="IPR027596">
    <property type="entry name" value="AmmeMemoSam_rS"/>
</dbReference>
<sequence>MKEALFYDLIDKEKGIIKCLLCPKECLINKGQVGFCRTRENIDNQLYSLIYSKVSSYGMDPIEKKPLYHFYPGTMVLSLGTIGCNFACTFCQNWTISQANIKDVQVEELSPERAIQLALQNNSPAICYTYSEPLIWYEYVLDTARLAKKNNLKNILVTNGFINREPLIKLLPFIDAMNIDLKSFRNSFYQKYSKGNLSPVLNAIELSKEYCHIEITNLMIPGLNDSEEEIKEMVDWISSLSEDIPLHFSRYFPCYKMDTEATPISTLYKARDIAKKKLKYVYAGNIRDEEANTTYCGNCKKTLIKRTGYNIINVGLDVDGKCKYCGEKIVSL</sequence>
<evidence type="ECO:0000256" key="1">
    <source>
        <dbReference type="ARBA" id="ARBA00022485"/>
    </source>
</evidence>
<keyword evidence="4 6" id="KW-0408">Iron</keyword>
<dbReference type="PANTHER" id="PTHR30352:SF5">
    <property type="entry name" value="PYRUVATE FORMATE-LYASE 1-ACTIVATING ENZYME"/>
    <property type="match status" value="1"/>
</dbReference>
<dbReference type="GO" id="GO:0046872">
    <property type="term" value="F:metal ion binding"/>
    <property type="evidence" value="ECO:0007669"/>
    <property type="project" value="UniProtKB-KW"/>
</dbReference>
<dbReference type="NCBIfam" id="TIGR04337">
    <property type="entry name" value="AmmeMemoSam_rS"/>
    <property type="match status" value="1"/>
</dbReference>
<evidence type="ECO:0000259" key="7">
    <source>
        <dbReference type="PROSITE" id="PS51918"/>
    </source>
</evidence>
<evidence type="ECO:0000256" key="2">
    <source>
        <dbReference type="ARBA" id="ARBA00022691"/>
    </source>
</evidence>
<dbReference type="InterPro" id="IPR034457">
    <property type="entry name" value="Organic_radical-activating"/>
</dbReference>
<evidence type="ECO:0000256" key="4">
    <source>
        <dbReference type="ARBA" id="ARBA00023004"/>
    </source>
</evidence>
<dbReference type="Gene3D" id="3.20.20.70">
    <property type="entry name" value="Aldolase class I"/>
    <property type="match status" value="1"/>
</dbReference>
<dbReference type="InterPro" id="IPR007197">
    <property type="entry name" value="rSAM"/>
</dbReference>
<dbReference type="PANTHER" id="PTHR30352">
    <property type="entry name" value="PYRUVATE FORMATE-LYASE-ACTIVATING ENZYME"/>
    <property type="match status" value="1"/>
</dbReference>
<dbReference type="SFLD" id="SFLDS00029">
    <property type="entry name" value="Radical_SAM"/>
    <property type="match status" value="1"/>
</dbReference>
<evidence type="ECO:0000256" key="5">
    <source>
        <dbReference type="ARBA" id="ARBA00023014"/>
    </source>
</evidence>
<dbReference type="GO" id="GO:0051539">
    <property type="term" value="F:4 iron, 4 sulfur cluster binding"/>
    <property type="evidence" value="ECO:0007669"/>
    <property type="project" value="UniProtKB-KW"/>
</dbReference>
<dbReference type="CDD" id="cd01335">
    <property type="entry name" value="Radical_SAM"/>
    <property type="match status" value="1"/>
</dbReference>
<feature type="domain" description="Radical SAM core" evidence="7">
    <location>
        <begin position="69"/>
        <end position="285"/>
    </location>
</feature>
<comment type="cofactor">
    <cofactor evidence="6">
        <name>[4Fe-4S] cluster</name>
        <dbReference type="ChEBI" id="CHEBI:49883"/>
    </cofactor>
    <text evidence="6">Binds 1 [4Fe-4S] cluster. The cluster is coordinated with 3 cysteines and an exchangeable S-adenosyl-L-methionine.</text>
</comment>
<keyword evidence="3 6" id="KW-0479">Metal-binding</keyword>
<organism evidence="8 9">
    <name type="scientific">Candidatus Sediminicultor quintus</name>
    <dbReference type="NCBI Taxonomy" id="1797291"/>
    <lineage>
        <taxon>Bacteria</taxon>
        <taxon>Pseudomonadati</taxon>
        <taxon>Atribacterota</taxon>
        <taxon>Candidatus Phoenicimicrobiia</taxon>
        <taxon>Candidatus Pheonicimicrobiales</taxon>
        <taxon>Candidatus Phoenicimicrobiaceae</taxon>
        <taxon>Candidatus Sediminicultor</taxon>
    </lineage>
</organism>
<comment type="caution">
    <text evidence="8">The sequence shown here is derived from an EMBL/GenBank/DDBJ whole genome shotgun (WGS) entry which is preliminary data.</text>
</comment>
<evidence type="ECO:0000313" key="8">
    <source>
        <dbReference type="EMBL" id="OGD15702.1"/>
    </source>
</evidence>
<feature type="binding site" evidence="6">
    <location>
        <position position="91"/>
    </location>
    <ligand>
        <name>[4Fe-4S] cluster</name>
        <dbReference type="ChEBI" id="CHEBI:49883"/>
        <note>4Fe-4S-S-AdoMet</note>
    </ligand>
</feature>
<dbReference type="AlphaFoldDB" id="A0A1F5AAZ5"/>
<keyword evidence="5 6" id="KW-0411">Iron-sulfur</keyword>
<keyword evidence="1" id="KW-0004">4Fe-4S</keyword>
<proteinExistence type="predicted"/>
<feature type="binding site" evidence="6">
    <location>
        <position position="88"/>
    </location>
    <ligand>
        <name>[4Fe-4S] cluster</name>
        <dbReference type="ChEBI" id="CHEBI:49883"/>
        <note>4Fe-4S-S-AdoMet</note>
    </ligand>
</feature>
<dbReference type="Proteomes" id="UP000177701">
    <property type="component" value="Unassembled WGS sequence"/>
</dbReference>
<dbReference type="PROSITE" id="PS51918">
    <property type="entry name" value="RADICAL_SAM"/>
    <property type="match status" value="1"/>
</dbReference>
<accession>A0A1F5AAZ5</accession>
<reference evidence="8 9" key="1">
    <citation type="journal article" date="2016" name="Nat. Commun.">
        <title>Thousands of microbial genomes shed light on interconnected biogeochemical processes in an aquifer system.</title>
        <authorList>
            <person name="Anantharaman K."/>
            <person name="Brown C.T."/>
            <person name="Hug L.A."/>
            <person name="Sharon I."/>
            <person name="Castelle C.J."/>
            <person name="Probst A.J."/>
            <person name="Thomas B.C."/>
            <person name="Singh A."/>
            <person name="Wilkins M.J."/>
            <person name="Karaoz U."/>
            <person name="Brodie E.L."/>
            <person name="Williams K.H."/>
            <person name="Hubbard S.S."/>
            <person name="Banfield J.F."/>
        </authorList>
    </citation>
    <scope>NUCLEOTIDE SEQUENCE [LARGE SCALE GENOMIC DNA]</scope>
</reference>
<dbReference type="InterPro" id="IPR058240">
    <property type="entry name" value="rSAM_sf"/>
</dbReference>
<protein>
    <submittedName>
        <fullName evidence="8">AmmeMemoRadiSam system radical SAM enzyme</fullName>
    </submittedName>
</protein>
<keyword evidence="2 6" id="KW-0949">S-adenosyl-L-methionine</keyword>
<gene>
    <name evidence="8" type="ORF">A2V47_00745</name>
</gene>
<dbReference type="InterPro" id="IPR013785">
    <property type="entry name" value="Aldolase_TIM"/>
</dbReference>
<name>A0A1F5AAZ5_9BACT</name>
<dbReference type="EMBL" id="MEYH01000049">
    <property type="protein sequence ID" value="OGD15702.1"/>
    <property type="molecule type" value="Genomic_DNA"/>
</dbReference>
<evidence type="ECO:0000256" key="3">
    <source>
        <dbReference type="ARBA" id="ARBA00022723"/>
    </source>
</evidence>